<dbReference type="InParanoid" id="A0A2K1YAA7"/>
<feature type="repeat" description="PPR" evidence="2">
    <location>
        <begin position="149"/>
        <end position="183"/>
    </location>
</feature>
<organism evidence="3 4">
    <name type="scientific">Populus trichocarpa</name>
    <name type="common">Western balsam poplar</name>
    <name type="synonym">Populus balsamifera subsp. trichocarpa</name>
    <dbReference type="NCBI Taxonomy" id="3694"/>
    <lineage>
        <taxon>Eukaryota</taxon>
        <taxon>Viridiplantae</taxon>
        <taxon>Streptophyta</taxon>
        <taxon>Embryophyta</taxon>
        <taxon>Tracheophyta</taxon>
        <taxon>Spermatophyta</taxon>
        <taxon>Magnoliopsida</taxon>
        <taxon>eudicotyledons</taxon>
        <taxon>Gunneridae</taxon>
        <taxon>Pentapetalae</taxon>
        <taxon>rosids</taxon>
        <taxon>fabids</taxon>
        <taxon>Malpighiales</taxon>
        <taxon>Salicaceae</taxon>
        <taxon>Saliceae</taxon>
        <taxon>Populus</taxon>
    </lineage>
</organism>
<reference evidence="3 4" key="1">
    <citation type="journal article" date="2006" name="Science">
        <title>The genome of black cottonwood, Populus trichocarpa (Torr. &amp; Gray).</title>
        <authorList>
            <person name="Tuskan G.A."/>
            <person name="Difazio S."/>
            <person name="Jansson S."/>
            <person name="Bohlmann J."/>
            <person name="Grigoriev I."/>
            <person name="Hellsten U."/>
            <person name="Putnam N."/>
            <person name="Ralph S."/>
            <person name="Rombauts S."/>
            <person name="Salamov A."/>
            <person name="Schein J."/>
            <person name="Sterck L."/>
            <person name="Aerts A."/>
            <person name="Bhalerao R.R."/>
            <person name="Bhalerao R.P."/>
            <person name="Blaudez D."/>
            <person name="Boerjan W."/>
            <person name="Brun A."/>
            <person name="Brunner A."/>
            <person name="Busov V."/>
            <person name="Campbell M."/>
            <person name="Carlson J."/>
            <person name="Chalot M."/>
            <person name="Chapman J."/>
            <person name="Chen G.L."/>
            <person name="Cooper D."/>
            <person name="Coutinho P.M."/>
            <person name="Couturier J."/>
            <person name="Covert S."/>
            <person name="Cronk Q."/>
            <person name="Cunningham R."/>
            <person name="Davis J."/>
            <person name="Degroeve S."/>
            <person name="Dejardin A."/>
            <person name="Depamphilis C."/>
            <person name="Detter J."/>
            <person name="Dirks B."/>
            <person name="Dubchak I."/>
            <person name="Duplessis S."/>
            <person name="Ehlting J."/>
            <person name="Ellis B."/>
            <person name="Gendler K."/>
            <person name="Goodstein D."/>
            <person name="Gribskov M."/>
            <person name="Grimwood J."/>
            <person name="Groover A."/>
            <person name="Gunter L."/>
            <person name="Hamberger B."/>
            <person name="Heinze B."/>
            <person name="Helariutta Y."/>
            <person name="Henrissat B."/>
            <person name="Holligan D."/>
            <person name="Holt R."/>
            <person name="Huang W."/>
            <person name="Islam-Faridi N."/>
            <person name="Jones S."/>
            <person name="Jones-Rhoades M."/>
            <person name="Jorgensen R."/>
            <person name="Joshi C."/>
            <person name="Kangasjarvi J."/>
            <person name="Karlsson J."/>
            <person name="Kelleher C."/>
            <person name="Kirkpatrick R."/>
            <person name="Kirst M."/>
            <person name="Kohler A."/>
            <person name="Kalluri U."/>
            <person name="Larimer F."/>
            <person name="Leebens-Mack J."/>
            <person name="Leple J.C."/>
            <person name="Locascio P."/>
            <person name="Lou Y."/>
            <person name="Lucas S."/>
            <person name="Martin F."/>
            <person name="Montanini B."/>
            <person name="Napoli C."/>
            <person name="Nelson D.R."/>
            <person name="Nelson C."/>
            <person name="Nieminen K."/>
            <person name="Nilsson O."/>
            <person name="Pereda V."/>
            <person name="Peter G."/>
            <person name="Philippe R."/>
            <person name="Pilate G."/>
            <person name="Poliakov A."/>
            <person name="Razumovskaya J."/>
            <person name="Richardson P."/>
            <person name="Rinaldi C."/>
            <person name="Ritland K."/>
            <person name="Rouze P."/>
            <person name="Ryaboy D."/>
            <person name="Schmutz J."/>
            <person name="Schrader J."/>
            <person name="Segerman B."/>
            <person name="Shin H."/>
            <person name="Siddiqui A."/>
            <person name="Sterky F."/>
            <person name="Terry A."/>
            <person name="Tsai C.J."/>
            <person name="Uberbacher E."/>
            <person name="Unneberg P."/>
            <person name="Vahala J."/>
            <person name="Wall K."/>
            <person name="Wessler S."/>
            <person name="Yang G."/>
            <person name="Yin T."/>
            <person name="Douglas C."/>
            <person name="Marra M."/>
            <person name="Sandberg G."/>
            <person name="Van de Peer Y."/>
            <person name="Rokhsar D."/>
        </authorList>
    </citation>
    <scope>NUCLEOTIDE SEQUENCE [LARGE SCALE GENOMIC DNA]</scope>
    <source>
        <strain evidence="4">cv. Nisqually</strain>
    </source>
</reference>
<evidence type="ECO:0000256" key="1">
    <source>
        <dbReference type="ARBA" id="ARBA00022737"/>
    </source>
</evidence>
<keyword evidence="4" id="KW-1185">Reference proteome</keyword>
<feature type="repeat" description="PPR" evidence="2">
    <location>
        <begin position="30"/>
        <end position="64"/>
    </location>
</feature>
<dbReference type="STRING" id="3694.A0A2K1YAA7"/>
<dbReference type="InterPro" id="IPR052308">
    <property type="entry name" value="PPR_domain-containing"/>
</dbReference>
<feature type="repeat" description="PPR" evidence="2">
    <location>
        <begin position="65"/>
        <end position="99"/>
    </location>
</feature>
<accession>A0A2K1YAA7</accession>
<dbReference type="PROSITE" id="PS51375">
    <property type="entry name" value="PPR"/>
    <property type="match status" value="4"/>
</dbReference>
<evidence type="ECO:0000313" key="4">
    <source>
        <dbReference type="Proteomes" id="UP000006729"/>
    </source>
</evidence>
<feature type="repeat" description="PPR" evidence="2">
    <location>
        <begin position="1"/>
        <end position="29"/>
    </location>
</feature>
<dbReference type="Pfam" id="PF13041">
    <property type="entry name" value="PPR_2"/>
    <property type="match status" value="1"/>
</dbReference>
<dbReference type="Proteomes" id="UP000006729">
    <property type="component" value="Chromosome 12"/>
</dbReference>
<sequence length="294" mass="33790">MLLEAYSRIGNIKDATGVFRQMQEAWCVPNAETYSIMLDLYGKNGRYGDARELFLEMKVSNTEPDVATYNILVDVFGEGGYFKEVVTLFHDIVEENVEPNMGTYEGLIFACGKASQRLRLTIYMFARGGLYKKTEAVLLKMGESEVARDRDSFNGVIEGFRQDGQFEEAIKAYVEMERGRLGRVRSNIRKLEHWEYCRMSCMHIKAFHPLSLLGPLVFRWNDAYELLNEMSTNRASNIHQVIGQMIKGDFDDDSNWQMDLGRKCIHSNICLARENVWNIHNREDLPPLATVVVV</sequence>
<dbReference type="PANTHER" id="PTHR47937">
    <property type="entry name" value="PLASTID TRANSCRIPTIONALLY ACTIVE CHROMOSOME 2-LIKE PROTEIN"/>
    <property type="match status" value="1"/>
</dbReference>
<evidence type="ECO:0008006" key="5">
    <source>
        <dbReference type="Google" id="ProtNLM"/>
    </source>
</evidence>
<dbReference type="NCBIfam" id="TIGR00756">
    <property type="entry name" value="PPR"/>
    <property type="match status" value="4"/>
</dbReference>
<evidence type="ECO:0000313" key="3">
    <source>
        <dbReference type="EMBL" id="PNT09965.1"/>
    </source>
</evidence>
<evidence type="ECO:0000256" key="2">
    <source>
        <dbReference type="PROSITE-ProRule" id="PRU00708"/>
    </source>
</evidence>
<dbReference type="PANTHER" id="PTHR47937:SF1">
    <property type="entry name" value="OS03G0824100 PROTEIN"/>
    <property type="match status" value="1"/>
</dbReference>
<gene>
    <name evidence="3" type="ORF">POPTR_012G074200</name>
</gene>
<keyword evidence="1" id="KW-0677">Repeat</keyword>
<dbReference type="InterPro" id="IPR002885">
    <property type="entry name" value="PPR_rpt"/>
</dbReference>
<dbReference type="AlphaFoldDB" id="A0A2K1YAA7"/>
<dbReference type="EMBL" id="CM009301">
    <property type="protein sequence ID" value="PNT09965.1"/>
    <property type="molecule type" value="Genomic_DNA"/>
</dbReference>
<name>A0A2K1YAA7_POPTR</name>
<dbReference type="Gene3D" id="1.25.40.10">
    <property type="entry name" value="Tetratricopeptide repeat domain"/>
    <property type="match status" value="2"/>
</dbReference>
<dbReference type="InterPro" id="IPR011990">
    <property type="entry name" value="TPR-like_helical_dom_sf"/>
</dbReference>
<dbReference type="Pfam" id="PF01535">
    <property type="entry name" value="PPR"/>
    <property type="match status" value="2"/>
</dbReference>
<protein>
    <recommendedName>
        <fullName evidence="5">Pentacotripeptide-repeat region of PRORP domain-containing protein</fullName>
    </recommendedName>
</protein>
<proteinExistence type="predicted"/>